<dbReference type="EnsemblPlants" id="OB0097G10080.1">
    <property type="protein sequence ID" value="OB0097G10080.1"/>
    <property type="gene ID" value="OB0097G10080"/>
</dbReference>
<protein>
    <recommendedName>
        <fullName evidence="10">X8 domain-containing protein</fullName>
    </recommendedName>
</protein>
<keyword evidence="2" id="KW-1003">Cell membrane</keyword>
<comment type="subcellular location">
    <subcellularLocation>
        <location evidence="1">Cell membrane</location>
        <topology evidence="1">Lipid-anchor</topology>
        <topology evidence="1">GPI-anchor</topology>
    </subcellularLocation>
</comment>
<evidence type="ECO:0000313" key="11">
    <source>
        <dbReference type="EnsemblPlants" id="OB0097G10080.1"/>
    </source>
</evidence>
<evidence type="ECO:0000256" key="7">
    <source>
        <dbReference type="ARBA" id="ARBA00023180"/>
    </source>
</evidence>
<dbReference type="InterPro" id="IPR044788">
    <property type="entry name" value="X8_dom_prot"/>
</dbReference>
<dbReference type="Proteomes" id="UP000006038">
    <property type="component" value="Unassembled WGS sequence"/>
</dbReference>
<evidence type="ECO:0000256" key="1">
    <source>
        <dbReference type="ARBA" id="ARBA00004609"/>
    </source>
</evidence>
<evidence type="ECO:0000313" key="12">
    <source>
        <dbReference type="Proteomes" id="UP000006038"/>
    </source>
</evidence>
<dbReference type="Gramene" id="OB0097G10080.1">
    <property type="protein sequence ID" value="OB0097G10080.1"/>
    <property type="gene ID" value="OB0097G10080"/>
</dbReference>
<keyword evidence="6" id="KW-1015">Disulfide bond</keyword>
<dbReference type="FunFam" id="1.20.58.1040:FF:000001">
    <property type="entry name" value="Glucan endo-1,3-beta-glucosidase 4"/>
    <property type="match status" value="1"/>
</dbReference>
<dbReference type="PROSITE" id="PS51257">
    <property type="entry name" value="PROKAR_LIPOPROTEIN"/>
    <property type="match status" value="1"/>
</dbReference>
<dbReference type="Gene3D" id="1.20.58.1040">
    <property type="match status" value="1"/>
</dbReference>
<evidence type="ECO:0000256" key="5">
    <source>
        <dbReference type="ARBA" id="ARBA00023136"/>
    </source>
</evidence>
<dbReference type="AlphaFoldDB" id="J3KV10"/>
<dbReference type="eggNOG" id="ENOG502QRYC">
    <property type="taxonomic scope" value="Eukaryota"/>
</dbReference>
<dbReference type="InterPro" id="IPR012946">
    <property type="entry name" value="X8"/>
</dbReference>
<organism evidence="11">
    <name type="scientific">Oryza brachyantha</name>
    <name type="common">malo sina</name>
    <dbReference type="NCBI Taxonomy" id="4533"/>
    <lineage>
        <taxon>Eukaryota</taxon>
        <taxon>Viridiplantae</taxon>
        <taxon>Streptophyta</taxon>
        <taxon>Embryophyta</taxon>
        <taxon>Tracheophyta</taxon>
        <taxon>Spermatophyta</taxon>
        <taxon>Magnoliopsida</taxon>
        <taxon>Liliopsida</taxon>
        <taxon>Poales</taxon>
        <taxon>Poaceae</taxon>
        <taxon>BOP clade</taxon>
        <taxon>Oryzoideae</taxon>
        <taxon>Oryzeae</taxon>
        <taxon>Oryzinae</taxon>
        <taxon>Oryza</taxon>
    </lineage>
</organism>
<dbReference type="OMA" id="AQTSCDF"/>
<dbReference type="GO" id="GO:0098552">
    <property type="term" value="C:side of membrane"/>
    <property type="evidence" value="ECO:0007669"/>
    <property type="project" value="UniProtKB-KW"/>
</dbReference>
<dbReference type="PANTHER" id="PTHR31044:SF120">
    <property type="entry name" value="CARBOHYDRATE-BINDING X8 DOMAIN SUPERFAMILY PROTEIN"/>
    <property type="match status" value="1"/>
</dbReference>
<feature type="signal peptide" evidence="9">
    <location>
        <begin position="1"/>
        <end position="23"/>
    </location>
</feature>
<dbReference type="STRING" id="4533.J3KV10"/>
<evidence type="ECO:0000256" key="6">
    <source>
        <dbReference type="ARBA" id="ARBA00023157"/>
    </source>
</evidence>
<keyword evidence="7" id="KW-0325">Glycoprotein</keyword>
<name>J3KV10_ORYBR</name>
<accession>J3KV10</accession>
<evidence type="ECO:0000256" key="8">
    <source>
        <dbReference type="SAM" id="MobiDB-lite"/>
    </source>
</evidence>
<evidence type="ECO:0000259" key="10">
    <source>
        <dbReference type="SMART" id="SM00768"/>
    </source>
</evidence>
<dbReference type="GO" id="GO:0009506">
    <property type="term" value="C:plasmodesma"/>
    <property type="evidence" value="ECO:0007669"/>
    <property type="project" value="UniProtKB-ARBA"/>
</dbReference>
<feature type="domain" description="X8" evidence="10">
    <location>
        <begin position="150"/>
        <end position="232"/>
    </location>
</feature>
<sequence>MARRWAPFLLVVLLSCALPCCSGKQTVHDDLNPAQPVMPITVPSTNSTPIIISVPSTNPTITIPSLNPLPTPITAPSMVNPSISPAPVTYPLPTPSTSAPTASIIIPVTSPSTVPTSPPATNPTTNPIVPAFSMSPPGPTTVPVVSGQQVWCVAKAGSAQPALQNALDYACGIGGADCSAIQPSGSCYYPNTLDAHASYAFNSYYRRSPAPSSCDFGGAALLVNVNPSKNEYPLIIHLFMYFQVDVVKICNVCIFPFAGSESCVLASSMLLPSSSVAGYNPALTTPTTSSTSPITPTTLSGSGSSVLNPGGSGSSSSGFGSDIADTSNCWRTISPNWWSLAASFSVIAFAYIKGIVLETE</sequence>
<keyword evidence="3" id="KW-0449">Lipoprotein</keyword>
<keyword evidence="12" id="KW-1185">Reference proteome</keyword>
<proteinExistence type="predicted"/>
<reference evidence="11" key="1">
    <citation type="submission" date="2015-06" db="UniProtKB">
        <authorList>
            <consortium name="EnsemblPlants"/>
        </authorList>
    </citation>
    <scope>IDENTIFICATION</scope>
</reference>
<evidence type="ECO:0000256" key="9">
    <source>
        <dbReference type="SAM" id="SignalP"/>
    </source>
</evidence>
<dbReference type="Pfam" id="PF07983">
    <property type="entry name" value="X8"/>
    <property type="match status" value="1"/>
</dbReference>
<feature type="chain" id="PRO_5003772033" description="X8 domain-containing protein" evidence="9">
    <location>
        <begin position="24"/>
        <end position="360"/>
    </location>
</feature>
<dbReference type="HOGENOM" id="CLU_031666_0_1_1"/>
<evidence type="ECO:0000256" key="4">
    <source>
        <dbReference type="ARBA" id="ARBA00022729"/>
    </source>
</evidence>
<evidence type="ECO:0000256" key="2">
    <source>
        <dbReference type="ARBA" id="ARBA00022475"/>
    </source>
</evidence>
<dbReference type="SMART" id="SM00768">
    <property type="entry name" value="X8"/>
    <property type="match status" value="1"/>
</dbReference>
<keyword evidence="4 9" id="KW-0732">Signal</keyword>
<feature type="region of interest" description="Disordered" evidence="8">
    <location>
        <begin position="284"/>
        <end position="319"/>
    </location>
</feature>
<dbReference type="GO" id="GO:0005886">
    <property type="term" value="C:plasma membrane"/>
    <property type="evidence" value="ECO:0007669"/>
    <property type="project" value="UniProtKB-SubCell"/>
</dbReference>
<keyword evidence="3" id="KW-0336">GPI-anchor</keyword>
<evidence type="ECO:0000256" key="3">
    <source>
        <dbReference type="ARBA" id="ARBA00022622"/>
    </source>
</evidence>
<keyword evidence="5" id="KW-0472">Membrane</keyword>
<dbReference type="PANTHER" id="PTHR31044">
    <property type="entry name" value="BETA-1,3 GLUCANASE"/>
    <property type="match status" value="1"/>
</dbReference>